<dbReference type="InterPro" id="IPR028044">
    <property type="entry name" value="DUF4444"/>
</dbReference>
<dbReference type="Pfam" id="PF16917">
    <property type="entry name" value="BPL_LplA_LipB_2"/>
    <property type="match status" value="1"/>
</dbReference>
<dbReference type="InterPro" id="IPR004143">
    <property type="entry name" value="BPL_LPL_catalytic"/>
</dbReference>
<dbReference type="EC" id="6.3.4.15" evidence="3"/>
<proteinExistence type="predicted"/>
<evidence type="ECO:0000259" key="2">
    <source>
        <dbReference type="Pfam" id="PF16917"/>
    </source>
</evidence>
<gene>
    <name evidence="3" type="primary">birA_3</name>
    <name evidence="3" type="ORF">DEA8626_03084</name>
</gene>
<dbReference type="InterPro" id="IPR045864">
    <property type="entry name" value="aa-tRNA-synth_II/BPL/LPL"/>
</dbReference>
<dbReference type="Gene3D" id="2.30.30.100">
    <property type="match status" value="1"/>
</dbReference>
<sequence length="240" mass="25163">MTTEPVFPPLMTGLAVGRADPVAVACNKAQEGVDAGLIAWSLSPERLRAALVLAPDVPLESAMAGQIAAAVGFQNALGALAPPETAVHLEWFGGIRVNGAPCGRIGAFGPECAPDVIPGWLVIGLDLTLDFPADQEPGHMPDQTALSQEGCGDVDPMRLLEAWGRHTLVWLNALDEADGRANLHREYGGLVWQIGETVSTPIGGEPVQGIILGIDEHFGMLLETAEGTRLVPLSSLIEEG</sequence>
<accession>A0A2R8BKV7</accession>
<feature type="domain" description="BPL/LPL catalytic" evidence="2">
    <location>
        <begin position="7"/>
        <end position="187"/>
    </location>
</feature>
<dbReference type="AlphaFoldDB" id="A0A2R8BKV7"/>
<name>A0A2R8BKV7_9RHOB</name>
<dbReference type="Pfam" id="PF14563">
    <property type="entry name" value="DUF4444"/>
    <property type="match status" value="1"/>
</dbReference>
<protein>
    <submittedName>
        <fullName evidence="3">Bifunctional ligase/repressor BirA</fullName>
        <ecNumber evidence="3">6.3.4.15</ecNumber>
    </submittedName>
</protein>
<organism evidence="3 4">
    <name type="scientific">Albidovulum aquaemixtae</name>
    <dbReference type="NCBI Taxonomy" id="1542388"/>
    <lineage>
        <taxon>Bacteria</taxon>
        <taxon>Pseudomonadati</taxon>
        <taxon>Pseudomonadota</taxon>
        <taxon>Alphaproteobacteria</taxon>
        <taxon>Rhodobacterales</taxon>
        <taxon>Paracoccaceae</taxon>
        <taxon>Albidovulum</taxon>
    </lineage>
</organism>
<dbReference type="Proteomes" id="UP000244924">
    <property type="component" value="Unassembled WGS sequence"/>
</dbReference>
<evidence type="ECO:0000259" key="1">
    <source>
        <dbReference type="Pfam" id="PF14563"/>
    </source>
</evidence>
<reference evidence="3 4" key="1">
    <citation type="submission" date="2018-03" db="EMBL/GenBank/DDBJ databases">
        <authorList>
            <person name="Keele B.F."/>
        </authorList>
    </citation>
    <scope>NUCLEOTIDE SEQUENCE [LARGE SCALE GENOMIC DNA]</scope>
    <source>
        <strain evidence="3 4">CECT 8626</strain>
    </source>
</reference>
<dbReference type="RefSeq" id="WP_108854106.1">
    <property type="nucleotide sequence ID" value="NZ_OMOQ01000003.1"/>
</dbReference>
<keyword evidence="3" id="KW-0436">Ligase</keyword>
<feature type="domain" description="DUF4444" evidence="1">
    <location>
        <begin position="208"/>
        <end position="239"/>
    </location>
</feature>
<dbReference type="GO" id="GO:0004077">
    <property type="term" value="F:biotin--[biotin carboxyl-carrier protein] ligase activity"/>
    <property type="evidence" value="ECO:0007669"/>
    <property type="project" value="UniProtKB-EC"/>
</dbReference>
<keyword evidence="4" id="KW-1185">Reference proteome</keyword>
<dbReference type="OrthoDB" id="7657788at2"/>
<dbReference type="Gene3D" id="3.30.930.10">
    <property type="entry name" value="Bira Bifunctional Protein, Domain 2"/>
    <property type="match status" value="1"/>
</dbReference>
<evidence type="ECO:0000313" key="3">
    <source>
        <dbReference type="EMBL" id="SPH24036.1"/>
    </source>
</evidence>
<evidence type="ECO:0000313" key="4">
    <source>
        <dbReference type="Proteomes" id="UP000244924"/>
    </source>
</evidence>
<dbReference type="EMBL" id="OMOQ01000003">
    <property type="protein sequence ID" value="SPH24036.1"/>
    <property type="molecule type" value="Genomic_DNA"/>
</dbReference>